<dbReference type="OrthoDB" id="10264149at2759"/>
<evidence type="ECO:0000313" key="5">
    <source>
        <dbReference type="EMBL" id="GMI19695.1"/>
    </source>
</evidence>
<dbReference type="Proteomes" id="UP001165082">
    <property type="component" value="Unassembled WGS sequence"/>
</dbReference>
<dbReference type="PANTHER" id="PTHR10048">
    <property type="entry name" value="PHOSPHATIDYLINOSITOL KINASE"/>
    <property type="match status" value="1"/>
</dbReference>
<sequence>MTDNMVLERLTSEDDSDGDDSGDDEERGVIMQRGGRIAEDITTAIKLLRMHASKTTGSPSNLRYVLEYFLTLTSTPEGLSSLSLFWPQILQCYTSLFPLVGGVTGHRIRSLYADFLLAVSGASTKLCLELVWHIRAGVNWGRSFNVGDAQKVKILVQIEASFNGEIWGTGKAATEGRFRPTKHQQTLIWAMLRREGASNRDMLRGSVKRRVAEKMGGDMKAKGKHFVGQLTIMRELGTAAAECFKIQDVSSRPEFLEASLERINTLLKPPNGNEGLVCENPVGGGGERILGLVEKEGRVFRSKARTPILVYFEIESTLPPAEEREVWLRERDEPLGGGKDPGMGIESFRRIGVFGGDKGITDVHIRELLLAAQSRTASRRPSEIKEDEGIRQLRELLNVRGGSVATTDSAVDAGQVDERLKGSGKISTSLAEAIKVYKEGLINKEELIHIAEKDEVFQTERSKARGANVEFWTSETWVDKKARIRLSSPSGNLPNWDLVGLIVKANDDVRQETFVMQIIQLCGEIWKLEGVNLTVKPYGIIGTGGSTGAIECVPNAISIDALKQQRKETNKDPSLLSWFSSLEQPEKKKENFVSSLAAYAIISHLLLIKDRHNGNILLDFDGNIVHIDFGFILGIAPGNQFSLETAPFKFTSEMVEVLGGKDGDLYFKFMNLFTRGFLALQPYGDKLCEIVKITADGSSFPCFQNKTPTEIDTIIDALRKRFNPEGDQESTVAHCFKLVRESKDSSGTLNYDRFQYYSQGYLF</sequence>
<dbReference type="GO" id="GO:0016020">
    <property type="term" value="C:membrane"/>
    <property type="evidence" value="ECO:0007669"/>
    <property type="project" value="TreeGrafter"/>
</dbReference>
<organism evidence="5 6">
    <name type="scientific">Triparma retinervis</name>
    <dbReference type="NCBI Taxonomy" id="2557542"/>
    <lineage>
        <taxon>Eukaryota</taxon>
        <taxon>Sar</taxon>
        <taxon>Stramenopiles</taxon>
        <taxon>Ochrophyta</taxon>
        <taxon>Bolidophyceae</taxon>
        <taxon>Parmales</taxon>
        <taxon>Triparmaceae</taxon>
        <taxon>Triparma</taxon>
    </lineage>
</organism>
<dbReference type="PANTHER" id="PTHR10048:SF22">
    <property type="entry name" value="PHOSPHATIDYLINOSITOL 4-KINASE BETA"/>
    <property type="match status" value="1"/>
</dbReference>
<dbReference type="InterPro" id="IPR018936">
    <property type="entry name" value="PI3/4_kinase_CS"/>
</dbReference>
<dbReference type="Gene3D" id="1.10.1070.11">
    <property type="entry name" value="Phosphatidylinositol 3-/4-kinase, catalytic domain"/>
    <property type="match status" value="1"/>
</dbReference>
<reference evidence="5" key="1">
    <citation type="submission" date="2022-07" db="EMBL/GenBank/DDBJ databases">
        <title>Genome analysis of Parmales, a sister group of diatoms, reveals the evolutionary specialization of diatoms from phago-mixotrophs to photoautotrophs.</title>
        <authorList>
            <person name="Ban H."/>
            <person name="Sato S."/>
            <person name="Yoshikawa S."/>
            <person name="Kazumasa Y."/>
            <person name="Nakamura Y."/>
            <person name="Ichinomiya M."/>
            <person name="Saitoh K."/>
            <person name="Sato N."/>
            <person name="Blanc-Mathieu R."/>
            <person name="Endo H."/>
            <person name="Kuwata A."/>
            <person name="Ogata H."/>
        </authorList>
    </citation>
    <scope>NUCLEOTIDE SEQUENCE</scope>
</reference>
<keyword evidence="6" id="KW-1185">Reference proteome</keyword>
<feature type="compositionally biased region" description="Acidic residues" evidence="3">
    <location>
        <begin position="13"/>
        <end position="26"/>
    </location>
</feature>
<evidence type="ECO:0000256" key="1">
    <source>
        <dbReference type="ARBA" id="ARBA00022679"/>
    </source>
</evidence>
<dbReference type="AlphaFoldDB" id="A0A9W7FVU8"/>
<dbReference type="GO" id="GO:0004430">
    <property type="term" value="F:1-phosphatidylinositol 4-kinase activity"/>
    <property type="evidence" value="ECO:0007669"/>
    <property type="project" value="TreeGrafter"/>
</dbReference>
<dbReference type="PROSITE" id="PS50290">
    <property type="entry name" value="PI3_4_KINASE_3"/>
    <property type="match status" value="1"/>
</dbReference>
<keyword evidence="1" id="KW-0808">Transferase</keyword>
<dbReference type="GO" id="GO:0048015">
    <property type="term" value="P:phosphatidylinositol-mediated signaling"/>
    <property type="evidence" value="ECO:0007669"/>
    <property type="project" value="TreeGrafter"/>
</dbReference>
<comment type="caution">
    <text evidence="5">The sequence shown here is derived from an EMBL/GenBank/DDBJ whole genome shotgun (WGS) entry which is preliminary data.</text>
</comment>
<accession>A0A9W7FVU8</accession>
<dbReference type="InterPro" id="IPR036940">
    <property type="entry name" value="PI3/4_kinase_cat_sf"/>
</dbReference>
<feature type="region of interest" description="Disordered" evidence="3">
    <location>
        <begin position="1"/>
        <end position="29"/>
    </location>
</feature>
<evidence type="ECO:0000259" key="4">
    <source>
        <dbReference type="PROSITE" id="PS50290"/>
    </source>
</evidence>
<dbReference type="Gene3D" id="3.30.1010.10">
    <property type="entry name" value="Phosphatidylinositol 3-kinase Catalytic Subunit, Chain A, domain 4"/>
    <property type="match status" value="1"/>
</dbReference>
<dbReference type="InterPro" id="IPR000403">
    <property type="entry name" value="PI3/4_kinase_cat_dom"/>
</dbReference>
<evidence type="ECO:0000256" key="2">
    <source>
        <dbReference type="ARBA" id="ARBA00022777"/>
    </source>
</evidence>
<name>A0A9W7FVU8_9STRA</name>
<protein>
    <recommendedName>
        <fullName evidence="4">PI3K/PI4K catalytic domain-containing protein</fullName>
    </recommendedName>
</protein>
<dbReference type="InterPro" id="IPR015433">
    <property type="entry name" value="PI3/4_kinase"/>
</dbReference>
<dbReference type="GO" id="GO:0046854">
    <property type="term" value="P:phosphatidylinositol phosphate biosynthetic process"/>
    <property type="evidence" value="ECO:0007669"/>
    <property type="project" value="InterPro"/>
</dbReference>
<feature type="domain" description="PI3K/PI4K catalytic" evidence="4">
    <location>
        <begin position="478"/>
        <end position="747"/>
    </location>
</feature>
<proteinExistence type="predicted"/>
<gene>
    <name evidence="5" type="ORF">TrRE_jg9768</name>
</gene>
<keyword evidence="2" id="KW-0418">Kinase</keyword>
<evidence type="ECO:0000256" key="3">
    <source>
        <dbReference type="SAM" id="MobiDB-lite"/>
    </source>
</evidence>
<evidence type="ECO:0000313" key="6">
    <source>
        <dbReference type="Proteomes" id="UP001165082"/>
    </source>
</evidence>
<dbReference type="SUPFAM" id="SSF56112">
    <property type="entry name" value="Protein kinase-like (PK-like)"/>
    <property type="match status" value="1"/>
</dbReference>
<dbReference type="GO" id="GO:0005737">
    <property type="term" value="C:cytoplasm"/>
    <property type="evidence" value="ECO:0007669"/>
    <property type="project" value="TreeGrafter"/>
</dbReference>
<dbReference type="SMART" id="SM00146">
    <property type="entry name" value="PI3Kc"/>
    <property type="match status" value="1"/>
</dbReference>
<dbReference type="InterPro" id="IPR011009">
    <property type="entry name" value="Kinase-like_dom_sf"/>
</dbReference>
<dbReference type="PROSITE" id="PS00916">
    <property type="entry name" value="PI3_4_KINASE_2"/>
    <property type="match status" value="1"/>
</dbReference>
<dbReference type="Pfam" id="PF00454">
    <property type="entry name" value="PI3_PI4_kinase"/>
    <property type="match status" value="1"/>
</dbReference>
<dbReference type="PROSITE" id="PS00915">
    <property type="entry name" value="PI3_4_KINASE_1"/>
    <property type="match status" value="1"/>
</dbReference>
<dbReference type="EMBL" id="BRXZ01008011">
    <property type="protein sequence ID" value="GMI19695.1"/>
    <property type="molecule type" value="Genomic_DNA"/>
</dbReference>